<comment type="caution">
    <text evidence="3">The sequence shown here is derived from an EMBL/GenBank/DDBJ whole genome shotgun (WGS) entry which is preliminary data.</text>
</comment>
<evidence type="ECO:0000313" key="4">
    <source>
        <dbReference type="Proteomes" id="UP000518878"/>
    </source>
</evidence>
<organism evidence="3 4">
    <name type="scientific">Luteibacter yeojuensis</name>
    <dbReference type="NCBI Taxonomy" id="345309"/>
    <lineage>
        <taxon>Bacteria</taxon>
        <taxon>Pseudomonadati</taxon>
        <taxon>Pseudomonadota</taxon>
        <taxon>Gammaproteobacteria</taxon>
        <taxon>Lysobacterales</taxon>
        <taxon>Rhodanobacteraceae</taxon>
        <taxon>Luteibacter</taxon>
    </lineage>
</organism>
<dbReference type="InterPro" id="IPR024572">
    <property type="entry name" value="RcnB"/>
</dbReference>
<sequence length="127" mass="14685">MKMLGKLVFAIAAAGVIAPALAFAPGPVQDHRDWHDDRHDDRHDHDRDRHDNGHHYGHDKYRGDWHPRPGGHWERGHRYDGRVIVIEDWHSRHLRTPPRGYHWVRADNDDLLLVAIATGIIADIVSQ</sequence>
<dbReference type="RefSeq" id="WP_166701380.1">
    <property type="nucleotide sequence ID" value="NZ_JAAQTL010000004.1"/>
</dbReference>
<dbReference type="EMBL" id="JAAQTL010000004">
    <property type="protein sequence ID" value="NID17567.1"/>
    <property type="molecule type" value="Genomic_DNA"/>
</dbReference>
<name>A0A7X5TSW4_9GAMM</name>
<keyword evidence="2" id="KW-0732">Signal</keyword>
<accession>A0A7X5TSW4</accession>
<gene>
    <name evidence="3" type="ORF">HBF32_18995</name>
</gene>
<feature type="chain" id="PRO_5031324339" evidence="2">
    <location>
        <begin position="23"/>
        <end position="127"/>
    </location>
</feature>
<feature type="region of interest" description="Disordered" evidence="1">
    <location>
        <begin position="32"/>
        <end position="59"/>
    </location>
</feature>
<evidence type="ECO:0000256" key="1">
    <source>
        <dbReference type="SAM" id="MobiDB-lite"/>
    </source>
</evidence>
<dbReference type="Gene3D" id="3.10.450.160">
    <property type="entry name" value="inner membrane protein cigr"/>
    <property type="match status" value="1"/>
</dbReference>
<keyword evidence="4" id="KW-1185">Reference proteome</keyword>
<dbReference type="AlphaFoldDB" id="A0A7X5TSW4"/>
<protein>
    <submittedName>
        <fullName evidence="3">Transmembrane signal peptide protein</fullName>
    </submittedName>
</protein>
<evidence type="ECO:0000256" key="2">
    <source>
        <dbReference type="SAM" id="SignalP"/>
    </source>
</evidence>
<proteinExistence type="predicted"/>
<dbReference type="Pfam" id="PF11776">
    <property type="entry name" value="RcnB"/>
    <property type="match status" value="1"/>
</dbReference>
<feature type="signal peptide" evidence="2">
    <location>
        <begin position="1"/>
        <end position="22"/>
    </location>
</feature>
<keyword evidence="3" id="KW-0812">Transmembrane</keyword>
<evidence type="ECO:0000313" key="3">
    <source>
        <dbReference type="EMBL" id="NID17567.1"/>
    </source>
</evidence>
<reference evidence="3 4" key="1">
    <citation type="journal article" date="2006" name="Int. J. Syst. Evol. Microbiol.">
        <title>Dyella yeojuensis sp. nov., isolated from greenhouse soil in Korea.</title>
        <authorList>
            <person name="Kim B.Y."/>
            <person name="Weon H.Y."/>
            <person name="Lee K.H."/>
            <person name="Seok S.J."/>
            <person name="Kwon S.W."/>
            <person name="Go S.J."/>
            <person name="Stackebrandt E."/>
        </authorList>
    </citation>
    <scope>NUCLEOTIDE SEQUENCE [LARGE SCALE GENOMIC DNA]</scope>
    <source>
        <strain evidence="3 4">DSM 17673</strain>
    </source>
</reference>
<keyword evidence="3" id="KW-0472">Membrane</keyword>
<dbReference type="Proteomes" id="UP000518878">
    <property type="component" value="Unassembled WGS sequence"/>
</dbReference>